<evidence type="ECO:0000313" key="5">
    <source>
        <dbReference type="Proteomes" id="UP000823912"/>
    </source>
</evidence>
<evidence type="ECO:0000259" key="3">
    <source>
        <dbReference type="Pfam" id="PF00080"/>
    </source>
</evidence>
<evidence type="ECO:0000256" key="1">
    <source>
        <dbReference type="ARBA" id="ARBA00010457"/>
    </source>
</evidence>
<reference evidence="4" key="2">
    <citation type="journal article" date="2021" name="PeerJ">
        <title>Extensive microbial diversity within the chicken gut microbiome revealed by metagenomics and culture.</title>
        <authorList>
            <person name="Gilroy R."/>
            <person name="Ravi A."/>
            <person name="Getino M."/>
            <person name="Pursley I."/>
            <person name="Horton D.L."/>
            <person name="Alikhan N.F."/>
            <person name="Baker D."/>
            <person name="Gharbi K."/>
            <person name="Hall N."/>
            <person name="Watson M."/>
            <person name="Adriaenssens E.M."/>
            <person name="Foster-Nyarko E."/>
            <person name="Jarju S."/>
            <person name="Secka A."/>
            <person name="Antonio M."/>
            <person name="Oren A."/>
            <person name="Chaudhuri R.R."/>
            <person name="La Ragione R."/>
            <person name="Hildebrand F."/>
            <person name="Pallen M.J."/>
        </authorList>
    </citation>
    <scope>NUCLEOTIDE SEQUENCE</scope>
    <source>
        <strain evidence="4">ChiSjej5B23-6657</strain>
    </source>
</reference>
<dbReference type="GO" id="GO:0005507">
    <property type="term" value="F:copper ion binding"/>
    <property type="evidence" value="ECO:0007669"/>
    <property type="project" value="InterPro"/>
</dbReference>
<dbReference type="InterPro" id="IPR024134">
    <property type="entry name" value="SOD_Cu/Zn_/chaperone"/>
</dbReference>
<feature type="region of interest" description="Disordered" evidence="2">
    <location>
        <begin position="143"/>
        <end position="164"/>
    </location>
</feature>
<dbReference type="GO" id="GO:0006801">
    <property type="term" value="P:superoxide metabolic process"/>
    <property type="evidence" value="ECO:0007669"/>
    <property type="project" value="InterPro"/>
</dbReference>
<dbReference type="InterPro" id="IPR036423">
    <property type="entry name" value="SOD-like_Cu/Zn_dom_sf"/>
</dbReference>
<dbReference type="PANTHER" id="PTHR10003">
    <property type="entry name" value="SUPEROXIDE DISMUTASE CU-ZN -RELATED"/>
    <property type="match status" value="1"/>
</dbReference>
<feature type="domain" description="Superoxide dismutase copper/zinc binding" evidence="3">
    <location>
        <begin position="63"/>
        <end position="162"/>
    </location>
</feature>
<evidence type="ECO:0000313" key="4">
    <source>
        <dbReference type="EMBL" id="HIR69933.1"/>
    </source>
</evidence>
<evidence type="ECO:0000256" key="2">
    <source>
        <dbReference type="SAM" id="MobiDB-lite"/>
    </source>
</evidence>
<sequence length="164" mass="17350">MPVYCDLKAMTETLLFEEPAASAVIRGNEEHPDIYGTALLYSFCGGTLLAVQAAGLPVDFPACTRAFFGFHIHEGTSCSGNSEDPFADTGTHWNPGGCAHPNHAGDLPPLLGNLGTVLSVVYTDAFRPEEVLGRTLVIHSSPDDFTSQPSGNSGEKIACGKIVR</sequence>
<dbReference type="AlphaFoldDB" id="A0A9D1JA44"/>
<name>A0A9D1JA44_9FIRM</name>
<comment type="similarity">
    <text evidence="1">Belongs to the Cu-Zn superoxide dismutase family.</text>
</comment>
<dbReference type="Gene3D" id="2.60.40.200">
    <property type="entry name" value="Superoxide dismutase, copper/zinc binding domain"/>
    <property type="match status" value="1"/>
</dbReference>
<reference evidence="4" key="1">
    <citation type="submission" date="2020-10" db="EMBL/GenBank/DDBJ databases">
        <authorList>
            <person name="Gilroy R."/>
        </authorList>
    </citation>
    <scope>NUCLEOTIDE SEQUENCE</scope>
    <source>
        <strain evidence="4">ChiSjej5B23-6657</strain>
    </source>
</reference>
<accession>A0A9D1JA44</accession>
<organism evidence="4 5">
    <name type="scientific">Candidatus Pullilachnospira gallistercoris</name>
    <dbReference type="NCBI Taxonomy" id="2840911"/>
    <lineage>
        <taxon>Bacteria</taxon>
        <taxon>Bacillati</taxon>
        <taxon>Bacillota</taxon>
        <taxon>Clostridia</taxon>
        <taxon>Lachnospirales</taxon>
        <taxon>Lachnospiraceae</taxon>
        <taxon>Lachnospiraceae incertae sedis</taxon>
        <taxon>Candidatus Pullilachnospira</taxon>
    </lineage>
</organism>
<dbReference type="InterPro" id="IPR001424">
    <property type="entry name" value="SOD_Cu_Zn_dom"/>
</dbReference>
<gene>
    <name evidence="4" type="ORF">IAA55_01485</name>
</gene>
<dbReference type="Proteomes" id="UP000823912">
    <property type="component" value="Unassembled WGS sequence"/>
</dbReference>
<comment type="caution">
    <text evidence="4">The sequence shown here is derived from an EMBL/GenBank/DDBJ whole genome shotgun (WGS) entry which is preliminary data.</text>
</comment>
<protein>
    <submittedName>
        <fullName evidence="4">Superoxide dismutase family protein</fullName>
    </submittedName>
</protein>
<feature type="compositionally biased region" description="Polar residues" evidence="2">
    <location>
        <begin position="143"/>
        <end position="153"/>
    </location>
</feature>
<dbReference type="SUPFAM" id="SSF49329">
    <property type="entry name" value="Cu,Zn superoxide dismutase-like"/>
    <property type="match status" value="1"/>
</dbReference>
<dbReference type="EMBL" id="DVHM01000028">
    <property type="protein sequence ID" value="HIR69933.1"/>
    <property type="molecule type" value="Genomic_DNA"/>
</dbReference>
<dbReference type="Pfam" id="PF00080">
    <property type="entry name" value="Sod_Cu"/>
    <property type="match status" value="1"/>
</dbReference>
<proteinExistence type="inferred from homology"/>